<dbReference type="InterPro" id="IPR037185">
    <property type="entry name" value="EmrE-like"/>
</dbReference>
<dbReference type="RefSeq" id="WP_144874845.1">
    <property type="nucleotide sequence ID" value="NZ_LR214132.1"/>
</dbReference>
<dbReference type="Proteomes" id="UP000320055">
    <property type="component" value="Unassembled WGS sequence"/>
</dbReference>
<feature type="domain" description="EamA" evidence="7">
    <location>
        <begin position="146"/>
        <end position="281"/>
    </location>
</feature>
<dbReference type="SUPFAM" id="SSF103481">
    <property type="entry name" value="Multidrug resistance efflux transporter EmrE"/>
    <property type="match status" value="1"/>
</dbReference>
<organism evidence="8 9">
    <name type="scientific">Hyella patelloides LEGE 07179</name>
    <dbReference type="NCBI Taxonomy" id="945734"/>
    <lineage>
        <taxon>Bacteria</taxon>
        <taxon>Bacillati</taxon>
        <taxon>Cyanobacteriota</taxon>
        <taxon>Cyanophyceae</taxon>
        <taxon>Pleurocapsales</taxon>
        <taxon>Hyellaceae</taxon>
        <taxon>Hyella</taxon>
    </lineage>
</organism>
<accession>A0A563VX40</accession>
<dbReference type="EMBL" id="CAACVJ010000330">
    <property type="protein sequence ID" value="VEP16000.1"/>
    <property type="molecule type" value="Genomic_DNA"/>
</dbReference>
<evidence type="ECO:0000259" key="7">
    <source>
        <dbReference type="Pfam" id="PF00892"/>
    </source>
</evidence>
<evidence type="ECO:0000256" key="2">
    <source>
        <dbReference type="ARBA" id="ARBA00007362"/>
    </source>
</evidence>
<keyword evidence="5 6" id="KW-0472">Membrane</keyword>
<reference evidence="8 9" key="1">
    <citation type="submission" date="2019-01" db="EMBL/GenBank/DDBJ databases">
        <authorList>
            <person name="Brito A."/>
        </authorList>
    </citation>
    <scope>NUCLEOTIDE SEQUENCE [LARGE SCALE GENOMIC DNA]</scope>
    <source>
        <strain evidence="8">1</strain>
    </source>
</reference>
<dbReference type="GO" id="GO:0016020">
    <property type="term" value="C:membrane"/>
    <property type="evidence" value="ECO:0007669"/>
    <property type="project" value="UniProtKB-SubCell"/>
</dbReference>
<evidence type="ECO:0000313" key="9">
    <source>
        <dbReference type="Proteomes" id="UP000320055"/>
    </source>
</evidence>
<feature type="transmembrane region" description="Helical" evidence="6">
    <location>
        <begin position="209"/>
        <end position="227"/>
    </location>
</feature>
<name>A0A563VX40_9CYAN</name>
<keyword evidence="9" id="KW-1185">Reference proteome</keyword>
<dbReference type="InterPro" id="IPR000620">
    <property type="entry name" value="EamA_dom"/>
</dbReference>
<protein>
    <submittedName>
        <fullName evidence="8">Threonine/homoserine exporter RhtA</fullName>
    </submittedName>
</protein>
<dbReference type="PANTHER" id="PTHR32322:SF2">
    <property type="entry name" value="EAMA DOMAIN-CONTAINING PROTEIN"/>
    <property type="match status" value="1"/>
</dbReference>
<comment type="subcellular location">
    <subcellularLocation>
        <location evidence="1">Membrane</location>
        <topology evidence="1">Multi-pass membrane protein</topology>
    </subcellularLocation>
</comment>
<proteinExistence type="inferred from homology"/>
<evidence type="ECO:0000256" key="4">
    <source>
        <dbReference type="ARBA" id="ARBA00022989"/>
    </source>
</evidence>
<comment type="similarity">
    <text evidence="2">Belongs to the EamA transporter family.</text>
</comment>
<feature type="transmembrane region" description="Helical" evidence="6">
    <location>
        <begin position="41"/>
        <end position="58"/>
    </location>
</feature>
<feature type="transmembrane region" description="Helical" evidence="6">
    <location>
        <begin position="95"/>
        <end position="115"/>
    </location>
</feature>
<feature type="transmembrane region" description="Helical" evidence="6">
    <location>
        <begin position="239"/>
        <end position="259"/>
    </location>
</feature>
<feature type="transmembrane region" description="Helical" evidence="6">
    <location>
        <begin position="146"/>
        <end position="166"/>
    </location>
</feature>
<dbReference type="OrthoDB" id="9815120at2"/>
<feature type="transmembrane region" description="Helical" evidence="6">
    <location>
        <begin position="122"/>
        <end position="140"/>
    </location>
</feature>
<dbReference type="Pfam" id="PF00892">
    <property type="entry name" value="EamA"/>
    <property type="match status" value="1"/>
</dbReference>
<evidence type="ECO:0000256" key="1">
    <source>
        <dbReference type="ARBA" id="ARBA00004141"/>
    </source>
</evidence>
<feature type="transmembrane region" description="Helical" evidence="6">
    <location>
        <begin position="265"/>
        <end position="284"/>
    </location>
</feature>
<evidence type="ECO:0000256" key="3">
    <source>
        <dbReference type="ARBA" id="ARBA00022692"/>
    </source>
</evidence>
<gene>
    <name evidence="8" type="primary">rhtA</name>
    <name evidence="8" type="ORF">H1P_3960005</name>
</gene>
<evidence type="ECO:0000313" key="8">
    <source>
        <dbReference type="EMBL" id="VEP16000.1"/>
    </source>
</evidence>
<dbReference type="InterPro" id="IPR050638">
    <property type="entry name" value="AA-Vitamin_Transporters"/>
</dbReference>
<keyword evidence="3 6" id="KW-0812">Transmembrane</keyword>
<keyword evidence="4 6" id="KW-1133">Transmembrane helix</keyword>
<dbReference type="PANTHER" id="PTHR32322">
    <property type="entry name" value="INNER MEMBRANE TRANSPORTER"/>
    <property type="match status" value="1"/>
</dbReference>
<sequence length="291" mass="30877">MQKLQPNLALPPPTFLVLISIASTQLGSAFAKSIIQELGATTTVLLRVGLGAIFLLLLQRPQLKGYTRANYLLLILFGLDLAAMNYSFYAAINRIPLGIAVTLEFVGPLGVACANSRQLVDLLWIFLAGVGIFLLAPVGGSALDPWGVALALVAGFFWGTYILLSARVGKVFAEIRGLSLLTAALAAGTIGLLPLSILSGGLAKLEPRFLAAGLGVAILSSAIPYTFELEALKKLPIRVFGVLMSLEPGIATVLGFIILREKLELRAIVAVILVTLASVGTSVFEKRRRLK</sequence>
<feature type="transmembrane region" description="Helical" evidence="6">
    <location>
        <begin position="70"/>
        <end position="89"/>
    </location>
</feature>
<evidence type="ECO:0000256" key="5">
    <source>
        <dbReference type="ARBA" id="ARBA00023136"/>
    </source>
</evidence>
<feature type="transmembrane region" description="Helical" evidence="6">
    <location>
        <begin position="178"/>
        <end position="197"/>
    </location>
</feature>
<dbReference type="AlphaFoldDB" id="A0A563VX40"/>
<evidence type="ECO:0000256" key="6">
    <source>
        <dbReference type="SAM" id="Phobius"/>
    </source>
</evidence>